<evidence type="ECO:0000313" key="1">
    <source>
        <dbReference type="EMBL" id="QEL19281.1"/>
    </source>
</evidence>
<dbReference type="KEGG" id="lrs:PX52LOC_06344"/>
<protein>
    <submittedName>
        <fullName evidence="1">Uncharacterized protein</fullName>
    </submittedName>
</protein>
<keyword evidence="2" id="KW-1185">Reference proteome</keyword>
<gene>
    <name evidence="1" type="ORF">PX52LOC_06344</name>
</gene>
<evidence type="ECO:0000313" key="2">
    <source>
        <dbReference type="Proteomes" id="UP000324974"/>
    </source>
</evidence>
<dbReference type="Proteomes" id="UP000324974">
    <property type="component" value="Chromosome"/>
</dbReference>
<sequence>MSDKWPNHCPRCVKADIAADKAVNLALKLPAILVLSPEQRLLVIAGYFAQAVEEAIQAKPVWTFPPYSSN</sequence>
<dbReference type="RefSeq" id="WP_149113693.1">
    <property type="nucleotide sequence ID" value="NZ_CP042425.1"/>
</dbReference>
<organism evidence="1 2">
    <name type="scientific">Limnoglobus roseus</name>
    <dbReference type="NCBI Taxonomy" id="2598579"/>
    <lineage>
        <taxon>Bacteria</taxon>
        <taxon>Pseudomonadati</taxon>
        <taxon>Planctomycetota</taxon>
        <taxon>Planctomycetia</taxon>
        <taxon>Gemmatales</taxon>
        <taxon>Gemmataceae</taxon>
        <taxon>Limnoglobus</taxon>
    </lineage>
</organism>
<accession>A0A5C1AJB8</accession>
<reference evidence="2" key="1">
    <citation type="submission" date="2019-08" db="EMBL/GenBank/DDBJ databases">
        <title>Limnoglobus roseus gen. nov., sp. nov., a novel freshwater planctomycete with a giant genome from the family Gemmataceae.</title>
        <authorList>
            <person name="Kulichevskaya I.S."/>
            <person name="Naumoff D.G."/>
            <person name="Miroshnikov K."/>
            <person name="Ivanova A."/>
            <person name="Philippov D.A."/>
            <person name="Hakobyan A."/>
            <person name="Rijpstra I.C."/>
            <person name="Sinninghe Damste J.S."/>
            <person name="Liesack W."/>
            <person name="Dedysh S.N."/>
        </authorList>
    </citation>
    <scope>NUCLEOTIDE SEQUENCE [LARGE SCALE GENOMIC DNA]</scope>
    <source>
        <strain evidence="2">PX52</strain>
    </source>
</reference>
<proteinExistence type="predicted"/>
<dbReference type="EMBL" id="CP042425">
    <property type="protein sequence ID" value="QEL19281.1"/>
    <property type="molecule type" value="Genomic_DNA"/>
</dbReference>
<name>A0A5C1AJB8_9BACT</name>
<dbReference type="AlphaFoldDB" id="A0A5C1AJB8"/>